<reference evidence="1" key="1">
    <citation type="journal article" date="2021" name="IMA Fungus">
        <title>Genomic characterization of three marine fungi, including Emericellopsis atlantica sp. nov. with signatures of a generalist lifestyle and marine biomass degradation.</title>
        <authorList>
            <person name="Hagestad O.C."/>
            <person name="Hou L."/>
            <person name="Andersen J.H."/>
            <person name="Hansen E.H."/>
            <person name="Altermark B."/>
            <person name="Li C."/>
            <person name="Kuhnert E."/>
            <person name="Cox R.J."/>
            <person name="Crous P.W."/>
            <person name="Spatafora J.W."/>
            <person name="Lail K."/>
            <person name="Amirebrahimi M."/>
            <person name="Lipzen A."/>
            <person name="Pangilinan J."/>
            <person name="Andreopoulos W."/>
            <person name="Hayes R.D."/>
            <person name="Ng V."/>
            <person name="Grigoriev I.V."/>
            <person name="Jackson S.A."/>
            <person name="Sutton T.D.S."/>
            <person name="Dobson A.D.W."/>
            <person name="Rama T."/>
        </authorList>
    </citation>
    <scope>NUCLEOTIDE SEQUENCE</scope>
    <source>
        <strain evidence="1">TRa018bII</strain>
    </source>
</reference>
<evidence type="ECO:0000313" key="1">
    <source>
        <dbReference type="EMBL" id="KAG9236876.1"/>
    </source>
</evidence>
<proteinExistence type="predicted"/>
<protein>
    <submittedName>
        <fullName evidence="1">Uncharacterized protein</fullName>
    </submittedName>
</protein>
<sequence length="218" mass="25105">MPRPKGSDTPCRETKSSKSRSNFTFYVSLTLSFRNGIIVKKKRIGLPRVIFIARTYGDMRLLVGGSTQPFPRKFGMDIYNATKNKRDATLKHSYHIRKDLLQITHPLERIDASLIHQVNNWRFNTQDDLSTAVIQAQVGIYTATNTNRPGEAYLLHKDLPAKQPCGKCRVVHQFLSSVPLQQQPDQKIFEHLQCAEDAWVQKSKMRRLGLDWEIRLRG</sequence>
<gene>
    <name evidence="1" type="ORF">BJ875DRAFT_438950</name>
</gene>
<keyword evidence="2" id="KW-1185">Reference proteome</keyword>
<dbReference type="EMBL" id="MU251397">
    <property type="protein sequence ID" value="KAG9236876.1"/>
    <property type="molecule type" value="Genomic_DNA"/>
</dbReference>
<dbReference type="AlphaFoldDB" id="A0A9P7YNS5"/>
<dbReference type="Proteomes" id="UP000824998">
    <property type="component" value="Unassembled WGS sequence"/>
</dbReference>
<organism evidence="1 2">
    <name type="scientific">Amylocarpus encephaloides</name>
    <dbReference type="NCBI Taxonomy" id="45428"/>
    <lineage>
        <taxon>Eukaryota</taxon>
        <taxon>Fungi</taxon>
        <taxon>Dikarya</taxon>
        <taxon>Ascomycota</taxon>
        <taxon>Pezizomycotina</taxon>
        <taxon>Leotiomycetes</taxon>
        <taxon>Helotiales</taxon>
        <taxon>Helotiales incertae sedis</taxon>
        <taxon>Amylocarpus</taxon>
    </lineage>
</organism>
<evidence type="ECO:0000313" key="2">
    <source>
        <dbReference type="Proteomes" id="UP000824998"/>
    </source>
</evidence>
<accession>A0A9P7YNS5</accession>
<comment type="caution">
    <text evidence="1">The sequence shown here is derived from an EMBL/GenBank/DDBJ whole genome shotgun (WGS) entry which is preliminary data.</text>
</comment>
<name>A0A9P7YNS5_9HELO</name>